<keyword evidence="2" id="KW-1185">Reference proteome</keyword>
<evidence type="ECO:0008006" key="3">
    <source>
        <dbReference type="Google" id="ProtNLM"/>
    </source>
</evidence>
<dbReference type="InterPro" id="IPR005370">
    <property type="entry name" value="UPF0180"/>
</dbReference>
<organism evidence="1 2">
    <name type="scientific">Thermoclostridium caenicola</name>
    <dbReference type="NCBI Taxonomy" id="659425"/>
    <lineage>
        <taxon>Bacteria</taxon>
        <taxon>Bacillati</taxon>
        <taxon>Bacillota</taxon>
        <taxon>Clostridia</taxon>
        <taxon>Eubacteriales</taxon>
        <taxon>Oscillospiraceae</taxon>
        <taxon>Thermoclostridium</taxon>
    </lineage>
</organism>
<dbReference type="OrthoDB" id="1708042at2"/>
<evidence type="ECO:0000313" key="2">
    <source>
        <dbReference type="Proteomes" id="UP000324781"/>
    </source>
</evidence>
<dbReference type="EMBL" id="FQZP01000001">
    <property type="protein sequence ID" value="SHI34882.1"/>
    <property type="molecule type" value="Genomic_DNA"/>
</dbReference>
<accession>A0A1M6AEP4</accession>
<dbReference type="AlphaFoldDB" id="A0A1M6AEP4"/>
<dbReference type="Pfam" id="PF03698">
    <property type="entry name" value="UPF0180"/>
    <property type="match status" value="1"/>
</dbReference>
<dbReference type="Proteomes" id="UP000324781">
    <property type="component" value="Unassembled WGS sequence"/>
</dbReference>
<name>A0A1M6AEP4_9FIRM</name>
<sequence length="84" mass="9364">MHKIAVQEGLDRIGEYLAARGYQVEKIGFDAASQVKDKDYDAIVLSGINDNFLGVCDTVTRAPVIIATGMTEEMIYQQLEKRLQ</sequence>
<dbReference type="RefSeq" id="WP_149677304.1">
    <property type="nucleotide sequence ID" value="NZ_DAONMB010000019.1"/>
</dbReference>
<protein>
    <recommendedName>
        <fullName evidence="3">YkuS family protein</fullName>
    </recommendedName>
</protein>
<proteinExistence type="predicted"/>
<gene>
    <name evidence="1" type="ORF">SAMN05444373_100111</name>
</gene>
<evidence type="ECO:0000313" key="1">
    <source>
        <dbReference type="EMBL" id="SHI34882.1"/>
    </source>
</evidence>
<reference evidence="1 2" key="1">
    <citation type="submission" date="2016-11" db="EMBL/GenBank/DDBJ databases">
        <authorList>
            <person name="Varghese N."/>
            <person name="Submissions S."/>
        </authorList>
    </citation>
    <scope>NUCLEOTIDE SEQUENCE [LARGE SCALE GENOMIC DNA]</scope>
    <source>
        <strain evidence="1 2">DSM 19027</strain>
    </source>
</reference>